<name>A0A2C9L499_BIOGL</name>
<dbReference type="Proteomes" id="UP000076420">
    <property type="component" value="Unassembled WGS sequence"/>
</dbReference>
<evidence type="ECO:0000313" key="3">
    <source>
        <dbReference type="Proteomes" id="UP000076420"/>
    </source>
</evidence>
<protein>
    <submittedName>
        <fullName evidence="2">Uncharacterized protein</fullName>
    </submittedName>
</protein>
<dbReference type="AlphaFoldDB" id="A0A2C9L499"/>
<accession>A0A2C9L499</accession>
<keyword evidence="1" id="KW-0732">Signal</keyword>
<organism evidence="2 3">
    <name type="scientific">Biomphalaria glabrata</name>
    <name type="common">Bloodfluke planorb</name>
    <name type="synonym">Freshwater snail</name>
    <dbReference type="NCBI Taxonomy" id="6526"/>
    <lineage>
        <taxon>Eukaryota</taxon>
        <taxon>Metazoa</taxon>
        <taxon>Spiralia</taxon>
        <taxon>Lophotrochozoa</taxon>
        <taxon>Mollusca</taxon>
        <taxon>Gastropoda</taxon>
        <taxon>Heterobranchia</taxon>
        <taxon>Euthyneura</taxon>
        <taxon>Panpulmonata</taxon>
        <taxon>Hygrophila</taxon>
        <taxon>Lymnaeoidea</taxon>
        <taxon>Planorbidae</taxon>
        <taxon>Biomphalaria</taxon>
    </lineage>
</organism>
<dbReference type="EnsemblMetazoa" id="BGLB026752-RA">
    <property type="protein sequence ID" value="BGLB026752-PA"/>
    <property type="gene ID" value="BGLB026752"/>
</dbReference>
<dbReference type="VEuPathDB" id="VectorBase:BGLB026752"/>
<feature type="signal peptide" evidence="1">
    <location>
        <begin position="1"/>
        <end position="22"/>
    </location>
</feature>
<sequence>MRAKIFFVLVLRVYSYVAMVTTQTMPERVNGFTVKTRVITKDRSSPEGEHLMCPLEVSIDQEMCDTVAVGEDRSLMPEGTVCIDNSEAPIIVRCVRGTWESENHLDPSATRIDSDRQKRALGSFRFVIPASNVKCLFLCQP</sequence>
<evidence type="ECO:0000313" key="2">
    <source>
        <dbReference type="EnsemblMetazoa" id="BGLB026752-PA"/>
    </source>
</evidence>
<dbReference type="VEuPathDB" id="VectorBase:BGLAX_048031"/>
<dbReference type="KEGG" id="bgt:106078439"/>
<feature type="chain" id="PRO_5012813050" evidence="1">
    <location>
        <begin position="23"/>
        <end position="141"/>
    </location>
</feature>
<gene>
    <name evidence="2" type="primary">106078439</name>
</gene>
<proteinExistence type="predicted"/>
<evidence type="ECO:0000256" key="1">
    <source>
        <dbReference type="SAM" id="SignalP"/>
    </source>
</evidence>
<reference evidence="2" key="1">
    <citation type="submission" date="2020-05" db="UniProtKB">
        <authorList>
            <consortium name="EnsemblMetazoa"/>
        </authorList>
    </citation>
    <scope>IDENTIFICATION</scope>
    <source>
        <strain evidence="2">BB02</strain>
    </source>
</reference>